<organism evidence="1 2">
    <name type="scientific">Leptospira ellinghausenii</name>
    <dbReference type="NCBI Taxonomy" id="1917822"/>
    <lineage>
        <taxon>Bacteria</taxon>
        <taxon>Pseudomonadati</taxon>
        <taxon>Spirochaetota</taxon>
        <taxon>Spirochaetia</taxon>
        <taxon>Leptospirales</taxon>
        <taxon>Leptospiraceae</taxon>
        <taxon>Leptospira</taxon>
    </lineage>
</organism>
<accession>A0A2P2DIA5</accession>
<dbReference type="AlphaFoldDB" id="A0A2P2DIA5"/>
<keyword evidence="2" id="KW-1185">Reference proteome</keyword>
<comment type="caution">
    <text evidence="1">The sequence shown here is derived from an EMBL/GenBank/DDBJ whole genome shotgun (WGS) entry which is preliminary data.</text>
</comment>
<protein>
    <submittedName>
        <fullName evidence="1">Uncharacterized protein</fullName>
    </submittedName>
</protein>
<dbReference type="Proteomes" id="UP000245206">
    <property type="component" value="Unassembled WGS sequence"/>
</dbReference>
<sequence>MLEKETKTIVKLMENGNIRLSEDGFLLGEMSKEVFETHYKSKLKGTTVYMAEKKATRLTA</sequence>
<gene>
    <name evidence="1" type="ORF">LPTSP2_36790</name>
</gene>
<name>A0A2P2DIA5_9LEPT</name>
<dbReference type="EMBL" id="BFAZ01000011">
    <property type="protein sequence ID" value="GBF44376.1"/>
    <property type="molecule type" value="Genomic_DNA"/>
</dbReference>
<proteinExistence type="predicted"/>
<evidence type="ECO:0000313" key="1">
    <source>
        <dbReference type="EMBL" id="GBF44376.1"/>
    </source>
</evidence>
<reference evidence="2" key="1">
    <citation type="journal article" date="2019" name="Microbiol. Immunol.">
        <title>Molecular and phenotypic characterization of Leptospira johnsonii sp. nov., Leptospira ellinghausenii sp. nov. and Leptospira ryugenii sp. nov. isolated from soil and water in Japan.</title>
        <authorList>
            <person name="Masuzawa T."/>
            <person name="Saito M."/>
            <person name="Nakao R."/>
            <person name="Nikaido Y."/>
            <person name="Matsumoto M."/>
            <person name="Ogawa M."/>
            <person name="Yokoyama M."/>
            <person name="Hidaka Y."/>
            <person name="Tomita J."/>
            <person name="Sakakibara K."/>
            <person name="Suzuki K."/>
            <person name="Yasuda S."/>
            <person name="Sato H."/>
            <person name="Yamaguchi M."/>
            <person name="Yoshida S.I."/>
            <person name="Koizumi N."/>
            <person name="Kawamura Y."/>
        </authorList>
    </citation>
    <scope>NUCLEOTIDE SEQUENCE [LARGE SCALE GENOMIC DNA]</scope>
    <source>
        <strain evidence="2">E18</strain>
    </source>
</reference>
<evidence type="ECO:0000313" key="2">
    <source>
        <dbReference type="Proteomes" id="UP000245206"/>
    </source>
</evidence>